<keyword evidence="4" id="KW-0408">Iron</keyword>
<dbReference type="Pfam" id="PF12831">
    <property type="entry name" value="FAD_oxidored"/>
    <property type="match status" value="1"/>
</dbReference>
<gene>
    <name evidence="6" type="ORF">C8D82_12077</name>
</gene>
<name>A0A2U1AT72_9BACT</name>
<dbReference type="GO" id="GO:0051539">
    <property type="term" value="F:4 iron, 4 sulfur cluster binding"/>
    <property type="evidence" value="ECO:0007669"/>
    <property type="project" value="UniProtKB-KW"/>
</dbReference>
<dbReference type="InterPro" id="IPR036188">
    <property type="entry name" value="FAD/NAD-bd_sf"/>
</dbReference>
<dbReference type="Proteomes" id="UP000245959">
    <property type="component" value="Unassembled WGS sequence"/>
</dbReference>
<reference evidence="6 7" key="1">
    <citation type="submission" date="2018-04" db="EMBL/GenBank/DDBJ databases">
        <title>Genomic Encyclopedia of Type Strains, Phase IV (KMG-IV): sequencing the most valuable type-strain genomes for metagenomic binning, comparative biology and taxonomic classification.</title>
        <authorList>
            <person name="Goeker M."/>
        </authorList>
    </citation>
    <scope>NUCLEOTIDE SEQUENCE [LARGE SCALE GENOMIC DNA]</scope>
    <source>
        <strain evidence="6 7">DSM 14823</strain>
    </source>
</reference>
<dbReference type="GeneID" id="78295977"/>
<keyword evidence="7" id="KW-1185">Reference proteome</keyword>
<comment type="caution">
    <text evidence="6">The sequence shown here is derived from an EMBL/GenBank/DDBJ whole genome shotgun (WGS) entry which is preliminary data.</text>
</comment>
<keyword evidence="2" id="KW-0479">Metal-binding</keyword>
<keyword evidence="1" id="KW-0004">4Fe-4S</keyword>
<dbReference type="AlphaFoldDB" id="A0A2U1AT72"/>
<dbReference type="GO" id="GO:0016491">
    <property type="term" value="F:oxidoreductase activity"/>
    <property type="evidence" value="ECO:0007669"/>
    <property type="project" value="UniProtKB-KW"/>
</dbReference>
<dbReference type="SUPFAM" id="SSF51905">
    <property type="entry name" value="FAD/NAD(P)-binding domain"/>
    <property type="match status" value="1"/>
</dbReference>
<protein>
    <submittedName>
        <fullName evidence="6">FAD dependent oxidoreductase</fullName>
    </submittedName>
</protein>
<keyword evidence="5" id="KW-0411">Iron-sulfur</keyword>
<dbReference type="PANTHER" id="PTHR43498">
    <property type="entry name" value="FERREDOXIN:COB-COM HETERODISULFIDE REDUCTASE SUBUNIT A"/>
    <property type="match status" value="1"/>
</dbReference>
<dbReference type="OrthoDB" id="9777740at2"/>
<dbReference type="PANTHER" id="PTHR43498:SF1">
    <property type="entry name" value="COB--COM HETERODISULFIDE REDUCTASE IRON-SULFUR SUBUNIT A"/>
    <property type="match status" value="1"/>
</dbReference>
<sequence length="448" mass="48988">METILIPAEQVKVAAEADVCVIGGSCTGVFAAVRAARLGARVILVEKQNRLGGTASCGLVSMWHSVFDATGTRQVIGGLTFEMMERLERCGGIGNFRTPAEFNIRLNSELLTLELDALVEEHPNIRLFLQTSFSRAVMRAPGEVEAVIAENNAGRFAIRAGAFIDASGDGVLCRAAGCAMRRPERFQPPTSCARFEGWKTLGDFNLTAMVEKFRDKYPELPCGYWWGMEVPNSSCYMLAGTRVLHYDPEEADATTRAELDSRRQLRAILEMIRNECRPNRVSLQALPSAVGIREGLHIESRARLKGEEMLAGTAFPDAIGNGTYPVDIHSDGDDSISFRRLNGEAVTYRGGKPVCRSRWLPEGEVLPFYRFTLGSLMPEGMRNLIAAGRMLDADRDAFGAVRVMVNLNQCGEAAGVAATQALEHGADFTKTDCRRIRELLASGGSIML</sequence>
<evidence type="ECO:0000256" key="2">
    <source>
        <dbReference type="ARBA" id="ARBA00022723"/>
    </source>
</evidence>
<evidence type="ECO:0000256" key="4">
    <source>
        <dbReference type="ARBA" id="ARBA00023004"/>
    </source>
</evidence>
<evidence type="ECO:0000313" key="7">
    <source>
        <dbReference type="Proteomes" id="UP000245959"/>
    </source>
</evidence>
<evidence type="ECO:0000313" key="6">
    <source>
        <dbReference type="EMBL" id="PVY39600.1"/>
    </source>
</evidence>
<evidence type="ECO:0000256" key="5">
    <source>
        <dbReference type="ARBA" id="ARBA00023014"/>
    </source>
</evidence>
<accession>A0A2U1AT72</accession>
<dbReference type="GO" id="GO:0046872">
    <property type="term" value="F:metal ion binding"/>
    <property type="evidence" value="ECO:0007669"/>
    <property type="project" value="UniProtKB-KW"/>
</dbReference>
<keyword evidence="3" id="KW-0560">Oxidoreductase</keyword>
<proteinExistence type="predicted"/>
<dbReference type="InterPro" id="IPR039650">
    <property type="entry name" value="HdrA-like"/>
</dbReference>
<evidence type="ECO:0000256" key="3">
    <source>
        <dbReference type="ARBA" id="ARBA00023002"/>
    </source>
</evidence>
<evidence type="ECO:0000256" key="1">
    <source>
        <dbReference type="ARBA" id="ARBA00022485"/>
    </source>
</evidence>
<organism evidence="6 7">
    <name type="scientific">Victivallis vadensis</name>
    <dbReference type="NCBI Taxonomy" id="172901"/>
    <lineage>
        <taxon>Bacteria</taxon>
        <taxon>Pseudomonadati</taxon>
        <taxon>Lentisphaerota</taxon>
        <taxon>Lentisphaeria</taxon>
        <taxon>Victivallales</taxon>
        <taxon>Victivallaceae</taxon>
        <taxon>Victivallis</taxon>
    </lineage>
</organism>
<dbReference type="EMBL" id="QEKH01000020">
    <property type="protein sequence ID" value="PVY39600.1"/>
    <property type="molecule type" value="Genomic_DNA"/>
</dbReference>
<dbReference type="Gene3D" id="3.50.50.60">
    <property type="entry name" value="FAD/NAD(P)-binding domain"/>
    <property type="match status" value="1"/>
</dbReference>
<dbReference type="RefSeq" id="WP_116884684.1">
    <property type="nucleotide sequence ID" value="NZ_CABMMC010000057.1"/>
</dbReference>